<evidence type="ECO:0000313" key="3">
    <source>
        <dbReference type="Proteomes" id="UP000295106"/>
    </source>
</evidence>
<keyword evidence="1" id="KW-0812">Transmembrane</keyword>
<sequence length="74" mass="7806">MRSCAPEARPARTGRAGADHRLLRHLALAVLVKLVLLAGLWWLFVRDARVDVDADTAALRVTAPAPAGGAGARP</sequence>
<name>A0A4R2MEJ1_RUBGE</name>
<gene>
    <name evidence="2" type="ORF">EV684_105100</name>
</gene>
<proteinExistence type="predicted"/>
<feature type="transmembrane region" description="Helical" evidence="1">
    <location>
        <begin position="22"/>
        <end position="44"/>
    </location>
</feature>
<dbReference type="InterPro" id="IPR054636">
    <property type="entry name" value="CydP"/>
</dbReference>
<dbReference type="AlphaFoldDB" id="A0A4R2MEJ1"/>
<dbReference type="NCBIfam" id="NF045611">
    <property type="entry name" value="small_CydP"/>
    <property type="match status" value="1"/>
</dbReference>
<comment type="caution">
    <text evidence="2">The sequence shown here is derived from an EMBL/GenBank/DDBJ whole genome shotgun (WGS) entry which is preliminary data.</text>
</comment>
<keyword evidence="1" id="KW-1133">Transmembrane helix</keyword>
<dbReference type="GeneID" id="99684633"/>
<accession>A0A4R2MEJ1</accession>
<dbReference type="RefSeq" id="WP_132646527.1">
    <property type="nucleotide sequence ID" value="NZ_CP181386.1"/>
</dbReference>
<dbReference type="EMBL" id="SLXD01000005">
    <property type="protein sequence ID" value="TCP02934.1"/>
    <property type="molecule type" value="Genomic_DNA"/>
</dbReference>
<keyword evidence="1" id="KW-0472">Membrane</keyword>
<dbReference type="Proteomes" id="UP000295106">
    <property type="component" value="Unassembled WGS sequence"/>
</dbReference>
<protein>
    <submittedName>
        <fullName evidence="2">Uncharacterized protein</fullName>
    </submittedName>
</protein>
<evidence type="ECO:0000313" key="2">
    <source>
        <dbReference type="EMBL" id="TCP02934.1"/>
    </source>
</evidence>
<organism evidence="2 3">
    <name type="scientific">Rubrivivax gelatinosus</name>
    <name type="common">Rhodocyclus gelatinosus</name>
    <name type="synonym">Rhodopseudomonas gelatinosa</name>
    <dbReference type="NCBI Taxonomy" id="28068"/>
    <lineage>
        <taxon>Bacteria</taxon>
        <taxon>Pseudomonadati</taxon>
        <taxon>Pseudomonadota</taxon>
        <taxon>Betaproteobacteria</taxon>
        <taxon>Burkholderiales</taxon>
        <taxon>Sphaerotilaceae</taxon>
        <taxon>Rubrivivax</taxon>
    </lineage>
</organism>
<reference evidence="2 3" key="1">
    <citation type="submission" date="2019-03" db="EMBL/GenBank/DDBJ databases">
        <title>Genomic Encyclopedia of Type Strains, Phase IV (KMG-IV): sequencing the most valuable type-strain genomes for metagenomic binning, comparative biology and taxonomic classification.</title>
        <authorList>
            <person name="Goeker M."/>
        </authorList>
    </citation>
    <scope>NUCLEOTIDE SEQUENCE [LARGE SCALE GENOMIC DNA]</scope>
    <source>
        <strain evidence="2 3">DSM 1709</strain>
    </source>
</reference>
<evidence type="ECO:0000256" key="1">
    <source>
        <dbReference type="SAM" id="Phobius"/>
    </source>
</evidence>